<proteinExistence type="predicted"/>
<accession>A0A078B2M5</accession>
<protein>
    <submittedName>
        <fullName evidence="2">Uncharacterized protein</fullName>
    </submittedName>
</protein>
<dbReference type="InParanoid" id="A0A078B2M5"/>
<sequence>MEKKSINSYSTIDSYAVNLQIKIRSSVCKKQNHSPRLNNANINLIKHDPENGNNYNFLREKLKIKEFKRNTALTLSKFHQSQPNLFSNHYEGEIDDDNFFYGGMGSNPKQEEQKYQFDDEGNLMLIRKPKKKEIQKKVFDLSTKESANETFKSQTQPFLLRRKLRNNKAGNATPSTNTQSANGGNQYLSETDISKKAQECTKILETDDVHERKRIEKEIWNETRRLQSQLQEIKDKRRTLLFSNNEIYIKMAKNKEEMKKEERNFQRRIKESKGILEKKLQSKNKLSLGDFMKMNMEKDRVNQMRVDKLNLDKRLNELKEINCEKIYYIEEEMSIVKTELAFIRNIQIEYYSKLLKQGNDIRGKGLIWIIETLWDLEYKIDKLQLPEILDERSKDFILEIATKDYEMAQIKTEYQKYKLQLKMILENESKQGSAENRKTQSKFQEIIRQKNQILNNLWCGGKVENRKIDLERIISPKSPQHNISQSYESDGIFWGNRHEKNESLEEKQSAFDQKLFLKLQNVVTNSSPGDRQLSESDMYELQNANVKVKEFEDKLGKLNEEIKEMKQREIGRIVKDCINENSYISKSQVNIKNLIYMLFGETTYEIEFFRQLRHTQANRESVQKREQRQQKIRILSR</sequence>
<evidence type="ECO:0000256" key="1">
    <source>
        <dbReference type="SAM" id="Coils"/>
    </source>
</evidence>
<feature type="coiled-coil region" evidence="1">
    <location>
        <begin position="541"/>
        <end position="568"/>
    </location>
</feature>
<gene>
    <name evidence="2" type="primary">Contig10034.g10722</name>
    <name evidence="2" type="ORF">STYLEM_16850</name>
</gene>
<reference evidence="2 3" key="1">
    <citation type="submission" date="2014-06" db="EMBL/GenBank/DDBJ databases">
        <authorList>
            <person name="Swart Estienne"/>
        </authorList>
    </citation>
    <scope>NUCLEOTIDE SEQUENCE [LARGE SCALE GENOMIC DNA]</scope>
    <source>
        <strain evidence="2 3">130c</strain>
    </source>
</reference>
<dbReference type="AlphaFoldDB" id="A0A078B2M5"/>
<dbReference type="OrthoDB" id="313531at2759"/>
<organism evidence="2 3">
    <name type="scientific">Stylonychia lemnae</name>
    <name type="common">Ciliate</name>
    <dbReference type="NCBI Taxonomy" id="5949"/>
    <lineage>
        <taxon>Eukaryota</taxon>
        <taxon>Sar</taxon>
        <taxon>Alveolata</taxon>
        <taxon>Ciliophora</taxon>
        <taxon>Intramacronucleata</taxon>
        <taxon>Spirotrichea</taxon>
        <taxon>Stichotrichia</taxon>
        <taxon>Sporadotrichida</taxon>
        <taxon>Oxytrichidae</taxon>
        <taxon>Stylonychinae</taxon>
        <taxon>Stylonychia</taxon>
    </lineage>
</organism>
<name>A0A078B2M5_STYLE</name>
<evidence type="ECO:0000313" key="3">
    <source>
        <dbReference type="Proteomes" id="UP000039865"/>
    </source>
</evidence>
<keyword evidence="1" id="KW-0175">Coiled coil</keyword>
<evidence type="ECO:0000313" key="2">
    <source>
        <dbReference type="EMBL" id="CDW87738.1"/>
    </source>
</evidence>
<dbReference type="Proteomes" id="UP000039865">
    <property type="component" value="Unassembled WGS sequence"/>
</dbReference>
<dbReference type="EMBL" id="CCKQ01015890">
    <property type="protein sequence ID" value="CDW87738.1"/>
    <property type="molecule type" value="Genomic_DNA"/>
</dbReference>
<keyword evidence="3" id="KW-1185">Reference proteome</keyword>